<accession>A0A240BXS4</accession>
<gene>
    <name evidence="1" type="ORF">GCM10007183_16930</name>
    <name evidence="2" type="ORF">SAMEA4412661_00502</name>
</gene>
<dbReference type="EMBL" id="LT906464">
    <property type="protein sequence ID" value="SNW00651.1"/>
    <property type="molecule type" value="Genomic_DNA"/>
</dbReference>
<evidence type="ECO:0000313" key="3">
    <source>
        <dbReference type="Proteomes" id="UP000243706"/>
    </source>
</evidence>
<reference evidence="1" key="4">
    <citation type="submission" date="2024-05" db="EMBL/GenBank/DDBJ databases">
        <authorList>
            <person name="Sun Q."/>
            <person name="Sedlacek I."/>
        </authorList>
    </citation>
    <scope>NUCLEOTIDE SEQUENCE</scope>
    <source>
        <strain evidence="1">CCM 4175</strain>
    </source>
</reference>
<dbReference type="EMBL" id="BMCB01000010">
    <property type="protein sequence ID" value="GGA93351.1"/>
    <property type="molecule type" value="Genomic_DNA"/>
</dbReference>
<reference evidence="4" key="3">
    <citation type="journal article" date="2019" name="Int. J. Syst. Evol. Microbiol.">
        <title>The Global Catalogue of Microorganisms (GCM) 10K type strain sequencing project: providing services to taxonomists for standard genome sequencing and annotation.</title>
        <authorList>
            <consortium name="The Broad Institute Genomics Platform"/>
            <consortium name="The Broad Institute Genome Sequencing Center for Infectious Disease"/>
            <person name="Wu L."/>
            <person name="Ma J."/>
        </authorList>
    </citation>
    <scope>NUCLEOTIDE SEQUENCE [LARGE SCALE GENOMIC DNA]</scope>
    <source>
        <strain evidence="4">CCM 4175</strain>
    </source>
</reference>
<dbReference type="AlphaFoldDB" id="A0A240BXS4"/>
<sequence>MTKVKMMKEVSLLELLQIILNNELIDKQQKFSGVALDEYENTLTVDSVDLDEKFQVLTEINVTHDMVFDNLAIVFKDDSYGGLLKIKKSASIKQVLDKYLGSHNIKSIYVLDANNNEVLVW</sequence>
<keyword evidence="4" id="KW-1185">Reference proteome</keyword>
<reference evidence="1" key="1">
    <citation type="journal article" date="2014" name="Int. J. Syst. Evol. Microbiol.">
        <title>Complete genome of a new Firmicutes species belonging to the dominant human colonic microbiota ('Ruminococcus bicirculans') reveals two chromosomes and a selective capacity to utilize plant glucans.</title>
        <authorList>
            <consortium name="NISC Comparative Sequencing Program"/>
            <person name="Wegmann U."/>
            <person name="Louis P."/>
            <person name="Goesmann A."/>
            <person name="Henrissat B."/>
            <person name="Duncan S.H."/>
            <person name="Flint H.J."/>
        </authorList>
    </citation>
    <scope>NUCLEOTIDE SEQUENCE</scope>
    <source>
        <strain evidence="1">CCM 4175</strain>
    </source>
</reference>
<evidence type="ECO:0000313" key="1">
    <source>
        <dbReference type="EMBL" id="GGA93351.1"/>
    </source>
</evidence>
<name>A0A240BXS4_9STAP</name>
<proteinExistence type="predicted"/>
<evidence type="ECO:0000313" key="2">
    <source>
        <dbReference type="EMBL" id="SNW00651.1"/>
    </source>
</evidence>
<dbReference type="Proteomes" id="UP000652995">
    <property type="component" value="Unassembled WGS sequence"/>
</dbReference>
<dbReference type="KEGG" id="smus:C7J88_09610"/>
<dbReference type="RefSeq" id="WP_095115740.1">
    <property type="nucleotide sequence ID" value="NZ_BMCB01000010.1"/>
</dbReference>
<protein>
    <submittedName>
        <fullName evidence="2">Uncharacterized protein</fullName>
    </submittedName>
</protein>
<reference evidence="2 3" key="2">
    <citation type="submission" date="2017-06" db="EMBL/GenBank/DDBJ databases">
        <authorList>
            <consortium name="Pathogen Informatics"/>
        </authorList>
    </citation>
    <scope>NUCLEOTIDE SEQUENCE [LARGE SCALE GENOMIC DNA]</scope>
    <source>
        <strain evidence="2 3">NCTC13833</strain>
    </source>
</reference>
<evidence type="ECO:0000313" key="4">
    <source>
        <dbReference type="Proteomes" id="UP000652995"/>
    </source>
</evidence>
<dbReference type="Proteomes" id="UP000243706">
    <property type="component" value="Chromosome 1"/>
</dbReference>
<organism evidence="2 3">
    <name type="scientific">Staphylococcus muscae</name>
    <dbReference type="NCBI Taxonomy" id="1294"/>
    <lineage>
        <taxon>Bacteria</taxon>
        <taxon>Bacillati</taxon>
        <taxon>Bacillota</taxon>
        <taxon>Bacilli</taxon>
        <taxon>Bacillales</taxon>
        <taxon>Staphylococcaceae</taxon>
        <taxon>Staphylococcus</taxon>
    </lineage>
</organism>